<name>A0A1Y1J7L2_COMTE</name>
<reference evidence="1 2" key="1">
    <citation type="journal article" date="2019" name="Microbiol. Resour. Announc.">
        <title>Draft Genome Sequence of Comamonas testosteroni TA441, a Bacterium That Has a Cryptic Phenol Degradation Gene Cluster.</title>
        <authorList>
            <person name="Arai H."/>
            <person name="Ishii M."/>
        </authorList>
    </citation>
    <scope>NUCLEOTIDE SEQUENCE [LARGE SCALE GENOMIC DNA]</scope>
    <source>
        <strain evidence="1 2">TA441</strain>
    </source>
</reference>
<comment type="caution">
    <text evidence="1">The sequence shown here is derived from an EMBL/GenBank/DDBJ whole genome shotgun (WGS) entry which is preliminary data.</text>
</comment>
<dbReference type="AlphaFoldDB" id="A0A1Y1J7L2"/>
<dbReference type="EMBL" id="BKBW01000003">
    <property type="protein sequence ID" value="GEQ75133.1"/>
    <property type="molecule type" value="Genomic_DNA"/>
</dbReference>
<accession>A0A1Y1J7L2</accession>
<dbReference type="Proteomes" id="UP000323105">
    <property type="component" value="Unassembled WGS sequence"/>
</dbReference>
<proteinExistence type="predicted"/>
<evidence type="ECO:0000313" key="2">
    <source>
        <dbReference type="Proteomes" id="UP000323105"/>
    </source>
</evidence>
<dbReference type="PROSITE" id="PS51257">
    <property type="entry name" value="PROKAR_LIPOPROTEIN"/>
    <property type="match status" value="1"/>
</dbReference>
<dbReference type="RefSeq" id="WP_087085625.1">
    <property type="nucleotide sequence ID" value="NZ_BKBW01000003.1"/>
</dbReference>
<sequence>MSLPRLQTLLTASLLAVGLAGCMVPQWQKPGMPQAEVEKGMGKPTLVVPLPEGGQRLVYSQQPAGQQVYHMDFDARHKLVRVEQVLDTAHFFALRNGVDTRDDVYRMFGPPAKVERVYSFKGDIWTYRFLDNTVARRAHVHIDPQGVVQKVMFTDESIYFKEPHL</sequence>
<gene>
    <name evidence="1" type="ORF">CTTA_2138</name>
</gene>
<evidence type="ECO:0000313" key="1">
    <source>
        <dbReference type="EMBL" id="GEQ75133.1"/>
    </source>
</evidence>
<organism evidence="1 2">
    <name type="scientific">Comamonas testosteroni</name>
    <name type="common">Pseudomonas testosteroni</name>
    <dbReference type="NCBI Taxonomy" id="285"/>
    <lineage>
        <taxon>Bacteria</taxon>
        <taxon>Pseudomonadati</taxon>
        <taxon>Pseudomonadota</taxon>
        <taxon>Betaproteobacteria</taxon>
        <taxon>Burkholderiales</taxon>
        <taxon>Comamonadaceae</taxon>
        <taxon>Comamonas</taxon>
    </lineage>
</organism>
<keyword evidence="1" id="KW-0449">Lipoprotein</keyword>
<protein>
    <submittedName>
        <fullName evidence="1">Lipoprotein</fullName>
    </submittedName>
</protein>